<evidence type="ECO:0000259" key="3">
    <source>
        <dbReference type="Pfam" id="PF20262"/>
    </source>
</evidence>
<dbReference type="STRING" id="94130.A0A2Z6Q882"/>
<dbReference type="OrthoDB" id="5584001at2759"/>
<feature type="domain" description="Protein UNC80 C-terminal" evidence="3">
    <location>
        <begin position="1440"/>
        <end position="1610"/>
    </location>
</feature>
<evidence type="ECO:0000256" key="1">
    <source>
        <dbReference type="SAM" id="MobiDB-lite"/>
    </source>
</evidence>
<dbReference type="Pfam" id="PF19424">
    <property type="entry name" value="UNC80"/>
    <property type="match status" value="1"/>
</dbReference>
<dbReference type="GO" id="GO:0055080">
    <property type="term" value="P:monoatomic cation homeostasis"/>
    <property type="evidence" value="ECO:0007669"/>
    <property type="project" value="TreeGrafter"/>
</dbReference>
<sequence length="2366" mass="269687">MEYSKDLTDIRDSQILEPEIDHVIDIPDNESQNYIDPLKVVAVSTDENDSDATFTKTTVAPVNDLHNTPSHWNKLRNLVLVDENIPPIPSDLFSGNNNNNFDDVERSSVVSKSSSKRDVGALKILRFKSTVQQRSDVNKMEKELERLITRAYGGNMFTSIGSGNSGGSLGPLPGNDKGNKQQQEEILREDSVRNAGDHFNFLSELYKLLKRWRHVVRLPDSQQILSELAKPFYNYPGNADDCNQSLDIFEYIRATYRSADPDENFTRIQWCCKLLETHHINIKNRLCDITEKLLNATAINSYFPTSVTAIHALIYTFIHTLVVTSSSNSKRSEESNKLFKMVDGFLSRLAAGTLISIDPDEMIIGNARVQINKYDSLARCIFVEGLVKCLLVKNIQLCKYIMENLIGKYWITPDLSMQSLYEHIIQLFAQAAIEILADSNMSFIDPSNPYISLPYLILQTLNQNLPPKNLRNMPPHIVRSLVSVVVSIFALPWPDNNSQSSKKLHNLPTQSSNNNQKTSGNEAENETSTGSTRPSLNKINDGLLTPGSLRQSSEIDILKLAKTYVEYLWNEGWKNEVVELVKEAFGQDHLDRIITIFNQLVFGISDTIGDYIVKETMSDLFAKIVKIRPEKSANLKKILLSLSSKHRIHFYKPILACVASDNESKVSEYLHLISTLLNYMSGVELFMQDVELMNVMILSDVGSSLAKNNEDKHNSKQTVSSTASQVNTWGSTTVGQCAIIMEFVWIIRELRLSSDRTRDSRHDTIAKKFLNELEKRLSIFMVAKEKSKLIPMPLRVLLCNLFFEIRLYCKTTYRPGWLNRIIDWTAYSSPVIHRDSMVFGLNQNPFTTQSELEADNNQLNEVEFIFQRIRVVYATLDDWNSSDPDRDEFLDVPVPAIPRPVPITPNTPNTPKTSIIPYNDLRRSSTVVPSSGPAIDAPRRISSKLSKQRLHRFNTFSDDPAFSILSLLVAVFNTITEEEFTRLAPHLWNRFLNDRKHKPFASASFLFILCGEKSPDTVKDLIMKDLYSTNALVRAITIYKISSLFGHRNQLLSQPYVSDSTRKRPFRTQAPAIPYIPTELGTQEVMTYESSKESKSKNSLHHDVDQRIQELGWEVVDETETETDRSKRILTPISLLSTFHLDEEEFKQKDESMPMQTTHDKIRRSIRSDIMSNTQGFTNKRRIISVHILSSFSLRLVDLLDDTHCGVYNLAKEIIMYFLRDDPLLFLRIFFSDLGTLNFETQRKLLTRIRFLISMQHVFPPTFTYMLFNHLAGILKWYSRDNKENGLGLMTYIIPTLAEMVPTVNGILVRDFKKNKIEHILCNNGQFWFTEGTPPSMFPRELIDDKVIFNILDIPLVMFQIAMLRVGHMHFMANYVVTCPQEVYSIKKMIQAFAPIPLNDNLTNVSEEEKYFPDIEKTQKRYSGFSDVLSRREKDIKLTSALRARAWLNFLLSMLKRLNSNYNDRSELSIFLSGVNDILLEHANDFGIVGQTLVLYLTVITRFRRLFDTNRGYSIFIPALFKVYCESEKIPPIRSAITFAWHKFFQVHGESFVFQVLGSLTPLILKGSTKSTRVGEWLSSSLYELFKALSSPLKHLDSLGISDTIDQLKITDPLLFDPPPLLNNTFRRRANSIASKSRGGFLGTQEEKIFSLEDLVRLFLTIIAYDPSSLRAEQFVQILQYLIPHLLGESSSVRTLVDDGMAALTEVFLKLSKSFKHLIYSTINTENINEALENANISETTTQAFGKQWKQNDRMIIKKQFLILIQTYKKYGGILSDSSHNKMANIIRLMLKDYAALKVKVSTNFLKDYIRDALLFNTTCEDGKKPILSFLRQMSASFRQYYKSIDFSGLIEGLVLIASDKCRFATNDQAISFALKDKFVSYGLSVAMKPDWEDEIMQLKLCNSIVKLFVGLMTHSDQDMLSELEKYQPSQQLMAYIVIPICHQYSPEDIYFTPMASNINPGNSKATSCWVRLLAYITKACSKESILRSKTTFTLLGNNSRQNLDDDDNIDDEYVTNKFIPSTTEAAATFIISFTALKIVLVRAEKYITQTKGMWVHINQFIRQVLGAAGTSQNKSGLYSLSGSPTASNTSIHINTEVNDVNSDRASFLRHNHPLSTGSEGLNHSRSSFSASSLDFVLWNFLELLLFYKLPLNLYLRTFIHQKLQNASTGVNNLNYQLSFDNVPRSPSPNSNISNLNNNNNNRESYKRNKWKSWGGPPASFQRTSLEKEGGNVRSSILKQKSTLSRASSYGVMNNNSNESREYQNISSPTGQTSGINSLIIETLNAYSNVHTLMGYGNILFNRQYGSRLHKNDPSRELRAWSYKQVIDKLKEEKRIVIEAYKEAFNALGKGPYFSNDSYNEMIINL</sequence>
<dbReference type="GO" id="GO:0034703">
    <property type="term" value="C:cation channel complex"/>
    <property type="evidence" value="ECO:0007669"/>
    <property type="project" value="TreeGrafter"/>
</dbReference>
<evidence type="ECO:0000259" key="2">
    <source>
        <dbReference type="Pfam" id="PF19424"/>
    </source>
</evidence>
<dbReference type="GO" id="GO:0005261">
    <property type="term" value="F:monoatomic cation channel activity"/>
    <property type="evidence" value="ECO:0007669"/>
    <property type="project" value="TreeGrafter"/>
</dbReference>
<protein>
    <submittedName>
        <fullName evidence="4">Uncharacterized protein</fullName>
    </submittedName>
</protein>
<proteinExistence type="predicted"/>
<feature type="domain" description="Protein UNC80 C-terminal" evidence="3">
    <location>
        <begin position="1644"/>
        <end position="1722"/>
    </location>
</feature>
<dbReference type="PANTHER" id="PTHR31781:SF1">
    <property type="entry name" value="PROTEIN UNC-80 HOMOLOG"/>
    <property type="match status" value="1"/>
</dbReference>
<dbReference type="SUPFAM" id="SSF48371">
    <property type="entry name" value="ARM repeat"/>
    <property type="match status" value="1"/>
</dbReference>
<feature type="compositionally biased region" description="Polar residues" evidence="1">
    <location>
        <begin position="2233"/>
        <end position="2271"/>
    </location>
</feature>
<dbReference type="InterPro" id="IPR045852">
    <property type="entry name" value="UNC80_central"/>
</dbReference>
<reference evidence="5" key="2">
    <citation type="submission" date="2019-10" db="EMBL/GenBank/DDBJ databases">
        <title>Conservation and host-specific expression of non-tandemly repeated heterogenous ribosome RNA gene in arbuscular mycorrhizal fungi.</title>
        <authorList>
            <person name="Maeda T."/>
            <person name="Kobayashi Y."/>
            <person name="Nakagawa T."/>
            <person name="Ezawa T."/>
            <person name="Yamaguchi K."/>
            <person name="Bino T."/>
            <person name="Nishimoto Y."/>
            <person name="Shigenobu S."/>
            <person name="Kawaguchi M."/>
        </authorList>
    </citation>
    <scope>NUCLEOTIDE SEQUENCE</scope>
    <source>
        <strain evidence="5">HR1</strain>
    </source>
</reference>
<feature type="region of interest" description="Disordered" evidence="1">
    <location>
        <begin position="163"/>
        <end position="184"/>
    </location>
</feature>
<feature type="region of interest" description="Disordered" evidence="1">
    <location>
        <begin position="498"/>
        <end position="540"/>
    </location>
</feature>
<dbReference type="EMBL" id="BEXD01000251">
    <property type="protein sequence ID" value="GBB85795.1"/>
    <property type="molecule type" value="Genomic_DNA"/>
</dbReference>
<keyword evidence="6" id="KW-1185">Reference proteome</keyword>
<dbReference type="Proteomes" id="UP000247702">
    <property type="component" value="Unassembled WGS sequence"/>
</dbReference>
<feature type="region of interest" description="Disordered" evidence="1">
    <location>
        <begin position="2182"/>
        <end position="2271"/>
    </location>
</feature>
<name>A0A2Z6Q882_9GLOM</name>
<accession>A0A2Z6Q882</accession>
<comment type="caution">
    <text evidence="4">The sequence shown here is derived from an EMBL/GenBank/DDBJ whole genome shotgun (WGS) entry which is preliminary data.</text>
</comment>
<dbReference type="PANTHER" id="PTHR31781">
    <property type="entry name" value="UNC80"/>
    <property type="match status" value="1"/>
</dbReference>
<dbReference type="InterPro" id="IPR016024">
    <property type="entry name" value="ARM-type_fold"/>
</dbReference>
<feature type="domain" description="Protein UNC80 C-terminal" evidence="3">
    <location>
        <begin position="1190"/>
        <end position="1314"/>
    </location>
</feature>
<dbReference type="EMBL" id="BLAL01000044">
    <property type="protein sequence ID" value="GES79612.1"/>
    <property type="molecule type" value="Genomic_DNA"/>
</dbReference>
<dbReference type="Pfam" id="PF20262">
    <property type="entry name" value="UNC80_C"/>
    <property type="match status" value="3"/>
</dbReference>
<organism evidence="4 6">
    <name type="scientific">Rhizophagus clarus</name>
    <dbReference type="NCBI Taxonomy" id="94130"/>
    <lineage>
        <taxon>Eukaryota</taxon>
        <taxon>Fungi</taxon>
        <taxon>Fungi incertae sedis</taxon>
        <taxon>Mucoromycota</taxon>
        <taxon>Glomeromycotina</taxon>
        <taxon>Glomeromycetes</taxon>
        <taxon>Glomerales</taxon>
        <taxon>Glomeraceae</taxon>
        <taxon>Rhizophagus</taxon>
    </lineage>
</organism>
<dbReference type="Proteomes" id="UP000615446">
    <property type="component" value="Unassembled WGS sequence"/>
</dbReference>
<evidence type="ECO:0000313" key="4">
    <source>
        <dbReference type="EMBL" id="GBB85795.1"/>
    </source>
</evidence>
<evidence type="ECO:0000313" key="6">
    <source>
        <dbReference type="Proteomes" id="UP000247702"/>
    </source>
</evidence>
<dbReference type="InterPro" id="IPR046460">
    <property type="entry name" value="UNC80_C"/>
</dbReference>
<reference evidence="4 6" key="1">
    <citation type="submission" date="2017-11" db="EMBL/GenBank/DDBJ databases">
        <title>The genome of Rhizophagus clarus HR1 reveals common genetic basis of auxotrophy among arbuscular mycorrhizal fungi.</title>
        <authorList>
            <person name="Kobayashi Y."/>
        </authorList>
    </citation>
    <scope>NUCLEOTIDE SEQUENCE [LARGE SCALE GENOMIC DNA]</scope>
    <source>
        <strain evidence="4 6">HR1</strain>
    </source>
</reference>
<evidence type="ECO:0000313" key="5">
    <source>
        <dbReference type="EMBL" id="GES79612.1"/>
    </source>
</evidence>
<gene>
    <name evidence="5" type="ORF">RCL2_000691100</name>
    <name evidence="4" type="ORF">RclHR1_12230003</name>
</gene>
<feature type="domain" description="Protein UNC80 central region" evidence="2">
    <location>
        <begin position="963"/>
        <end position="1051"/>
    </location>
</feature>
<feature type="compositionally biased region" description="Low complexity" evidence="1">
    <location>
        <begin position="2182"/>
        <end position="2203"/>
    </location>
</feature>
<feature type="compositionally biased region" description="Polar residues" evidence="1">
    <location>
        <begin position="498"/>
        <end position="538"/>
    </location>
</feature>